<dbReference type="PROSITE" id="PS00455">
    <property type="entry name" value="AMP_BINDING"/>
    <property type="match status" value="1"/>
</dbReference>
<dbReference type="Pfam" id="PF00501">
    <property type="entry name" value="AMP-binding"/>
    <property type="match status" value="1"/>
</dbReference>
<accession>A0A8H7K9L3</accession>
<evidence type="ECO:0000313" key="3">
    <source>
        <dbReference type="EMBL" id="KAF9747890.1"/>
    </source>
</evidence>
<dbReference type="Pfam" id="PF13193">
    <property type="entry name" value="AMP-binding_C"/>
    <property type="match status" value="1"/>
</dbReference>
<feature type="domain" description="AMP-binding enzyme C-terminal" evidence="2">
    <location>
        <begin position="538"/>
        <end position="619"/>
    </location>
</feature>
<dbReference type="InterPro" id="IPR000873">
    <property type="entry name" value="AMP-dep_synth/lig_dom"/>
</dbReference>
<dbReference type="InterPro" id="IPR045851">
    <property type="entry name" value="AMP-bd_C_sf"/>
</dbReference>
<dbReference type="InterPro" id="IPR025110">
    <property type="entry name" value="AMP-bd_C"/>
</dbReference>
<reference evidence="3" key="1">
    <citation type="submission" date="2020-10" db="EMBL/GenBank/DDBJ databases">
        <title>High-Quality Genome Resource of Clonostachys rosea strain S41 by Oxford Nanopore Long-Read Sequencing.</title>
        <authorList>
            <person name="Wang H."/>
        </authorList>
    </citation>
    <scope>NUCLEOTIDE SEQUENCE</scope>
    <source>
        <strain evidence="3">S41</strain>
    </source>
</reference>
<dbReference type="CDD" id="cd05911">
    <property type="entry name" value="Firefly_Luc_like"/>
    <property type="match status" value="1"/>
</dbReference>
<dbReference type="Proteomes" id="UP000616885">
    <property type="component" value="Unassembled WGS sequence"/>
</dbReference>
<evidence type="ECO:0000259" key="1">
    <source>
        <dbReference type="Pfam" id="PF00501"/>
    </source>
</evidence>
<dbReference type="AlphaFoldDB" id="A0A8H7K9L3"/>
<proteinExistence type="predicted"/>
<dbReference type="Gene3D" id="2.30.38.10">
    <property type="entry name" value="Luciferase, Domain 3"/>
    <property type="match status" value="1"/>
</dbReference>
<dbReference type="GO" id="GO:0016405">
    <property type="term" value="F:CoA-ligase activity"/>
    <property type="evidence" value="ECO:0007669"/>
    <property type="project" value="TreeGrafter"/>
</dbReference>
<name>A0A8H7K9L3_BIOOC</name>
<dbReference type="Gene3D" id="3.30.300.30">
    <property type="match status" value="1"/>
</dbReference>
<evidence type="ECO:0008006" key="5">
    <source>
        <dbReference type="Google" id="ProtNLM"/>
    </source>
</evidence>
<protein>
    <recommendedName>
        <fullName evidence="5">AMP-dependent synthetase/ligase domain-containing protein</fullName>
    </recommendedName>
</protein>
<dbReference type="EMBL" id="JADCTT010000009">
    <property type="protein sequence ID" value="KAF9747890.1"/>
    <property type="molecule type" value="Genomic_DNA"/>
</dbReference>
<dbReference type="Gene3D" id="3.40.50.980">
    <property type="match status" value="2"/>
</dbReference>
<comment type="caution">
    <text evidence="3">The sequence shown here is derived from an EMBL/GenBank/DDBJ whole genome shotgun (WGS) entry which is preliminary data.</text>
</comment>
<evidence type="ECO:0000313" key="4">
    <source>
        <dbReference type="Proteomes" id="UP000616885"/>
    </source>
</evidence>
<gene>
    <name evidence="3" type="ORF">IM811_017395</name>
</gene>
<dbReference type="SUPFAM" id="SSF56801">
    <property type="entry name" value="Acetyl-CoA synthetase-like"/>
    <property type="match status" value="1"/>
</dbReference>
<dbReference type="InterPro" id="IPR020845">
    <property type="entry name" value="AMP-binding_CS"/>
</dbReference>
<feature type="domain" description="AMP-dependent synthetase/ligase" evidence="1">
    <location>
        <begin position="136"/>
        <end position="480"/>
    </location>
</feature>
<dbReference type="PANTHER" id="PTHR24096">
    <property type="entry name" value="LONG-CHAIN-FATTY-ACID--COA LIGASE"/>
    <property type="match status" value="1"/>
</dbReference>
<dbReference type="PANTHER" id="PTHR24096:SF422">
    <property type="entry name" value="BCDNA.GH02901"/>
    <property type="match status" value="1"/>
</dbReference>
<organism evidence="3 4">
    <name type="scientific">Bionectria ochroleuca</name>
    <name type="common">Gliocladium roseum</name>
    <dbReference type="NCBI Taxonomy" id="29856"/>
    <lineage>
        <taxon>Eukaryota</taxon>
        <taxon>Fungi</taxon>
        <taxon>Dikarya</taxon>
        <taxon>Ascomycota</taxon>
        <taxon>Pezizomycotina</taxon>
        <taxon>Sordariomycetes</taxon>
        <taxon>Hypocreomycetidae</taxon>
        <taxon>Hypocreales</taxon>
        <taxon>Bionectriaceae</taxon>
        <taxon>Clonostachys</taxon>
    </lineage>
</organism>
<evidence type="ECO:0000259" key="2">
    <source>
        <dbReference type="Pfam" id="PF13193"/>
    </source>
</evidence>
<sequence length="640" mass="70652">MQEVNDCGDACWCPTASSRLYGPFPVFGIEPRRFSVRKMRCKCRGGKQTTTGQINEAGLLDRLASSPPRALASIPSAASQRTDETAAMVFTAPEWVPKLFIDPPDTVTIGEFMANEKYGRTPIAQSRNPYTCGITGKTYSAAEVIVREDHLARALSKELNFHPREGTEWDKIVCLYSVNTIDYIPFTHAVHRLNGIVTPASAAYSAIELEHQLKSSGARVLFTCVPLLENALKAAEAAGIPHERIFLLPLPGADNKTPFKTVDDLIEQGKSLPELPSLQWVAGQGARQVAYLCYSSGTSGLPKAVMISHYNVIANVIQKIHIYGLVPVTHLCTYRGEEIVVLPRFELATFLSAIERFKIESIALVPPILILFLRHQDVCRKYDLSSLRTVFTGAAPLGRETADELLALFPQWKIGQGYGMTETATVVSSTSDHDIWFGSAGSLLPAMKAKIVDPEGKEITAYDTPGELLVQGPSVVLGYLHNEKANAETFVWHEDGRWIRTGDEVVVKKSPAGNEHIFIVDRIKELIKVKGHQVAPAELEAHLLTHPDVADCAVIQVPDERAGELPKAYITKSDEASAKPEEEVIKSISKHVEEHKARHKWLKGGIEFIPVIPKSPSGKILRRVLRDKEKEARRAKRSKL</sequence>